<evidence type="ECO:0000256" key="6">
    <source>
        <dbReference type="ARBA" id="ARBA00023268"/>
    </source>
</evidence>
<dbReference type="InterPro" id="IPR013546">
    <property type="entry name" value="PII_UdlTrfase/GS_AdlTrfase"/>
</dbReference>
<dbReference type="EC" id="2.7.7.59" evidence="10"/>
<evidence type="ECO:0000256" key="2">
    <source>
        <dbReference type="ARBA" id="ARBA00022695"/>
    </source>
</evidence>
<dbReference type="GO" id="GO:0008773">
    <property type="term" value="F:[protein-PII] uridylyltransferase activity"/>
    <property type="evidence" value="ECO:0007669"/>
    <property type="project" value="UniProtKB-EC"/>
</dbReference>
<evidence type="ECO:0000256" key="1">
    <source>
        <dbReference type="ARBA" id="ARBA00022679"/>
    </source>
</evidence>
<dbReference type="Gene3D" id="1.10.3090.10">
    <property type="entry name" value="cca-adding enzyme, domain 2"/>
    <property type="match status" value="1"/>
</dbReference>
<dbReference type="EC" id="3.1.4.-" evidence="10"/>
<feature type="domain" description="HD" evidence="9">
    <location>
        <begin position="450"/>
        <end position="564"/>
    </location>
</feature>
<dbReference type="SUPFAM" id="SSF81301">
    <property type="entry name" value="Nucleotidyltransferase"/>
    <property type="match status" value="1"/>
</dbReference>
<proteinExistence type="inferred from homology"/>
<organism evidence="10">
    <name type="scientific">anaerobic digester metagenome</name>
    <dbReference type="NCBI Taxonomy" id="1263854"/>
    <lineage>
        <taxon>unclassified sequences</taxon>
        <taxon>metagenomes</taxon>
        <taxon>ecological metagenomes</taxon>
    </lineage>
</organism>
<reference evidence="10" key="1">
    <citation type="submission" date="2019-03" db="EMBL/GenBank/DDBJ databases">
        <authorList>
            <person name="Hao L."/>
        </authorList>
    </citation>
    <scope>NUCLEOTIDE SEQUENCE</scope>
</reference>
<dbReference type="Pfam" id="PF01966">
    <property type="entry name" value="HD"/>
    <property type="match status" value="1"/>
</dbReference>
<evidence type="ECO:0000256" key="3">
    <source>
        <dbReference type="ARBA" id="ARBA00022737"/>
    </source>
</evidence>
<dbReference type="NCBIfam" id="TIGR01693">
    <property type="entry name" value="UTase_glnD"/>
    <property type="match status" value="1"/>
</dbReference>
<keyword evidence="5" id="KW-0460">Magnesium</keyword>
<dbReference type="PIRSF" id="PIRSF006288">
    <property type="entry name" value="PII_uridyltransf"/>
    <property type="match status" value="1"/>
</dbReference>
<dbReference type="InterPro" id="IPR006674">
    <property type="entry name" value="HD_domain"/>
</dbReference>
<dbReference type="SUPFAM" id="SSF109604">
    <property type="entry name" value="HD-domain/PDEase-like"/>
    <property type="match status" value="1"/>
</dbReference>
<dbReference type="SUPFAM" id="SSF55021">
    <property type="entry name" value="ACT-like"/>
    <property type="match status" value="1"/>
</dbReference>
<name>A0A485LWC3_9ZZZZ</name>
<dbReference type="InterPro" id="IPR043519">
    <property type="entry name" value="NT_sf"/>
</dbReference>
<dbReference type="AlphaFoldDB" id="A0A485LWC3"/>
<evidence type="ECO:0000313" key="10">
    <source>
        <dbReference type="EMBL" id="VFU11332.1"/>
    </source>
</evidence>
<dbReference type="PANTHER" id="PTHR47320">
    <property type="entry name" value="BIFUNCTIONAL URIDYLYLTRANSFERASE/URIDYLYL-REMOVING ENZYME"/>
    <property type="match status" value="1"/>
</dbReference>
<dbReference type="CDD" id="cd05401">
    <property type="entry name" value="NT_GlnE_GlnD_like"/>
    <property type="match status" value="1"/>
</dbReference>
<dbReference type="CDD" id="cd04873">
    <property type="entry name" value="ACT_UUR-ACR-like"/>
    <property type="match status" value="1"/>
</dbReference>
<feature type="region of interest" description="Disordered" evidence="7">
    <location>
        <begin position="1"/>
        <end position="30"/>
    </location>
</feature>
<keyword evidence="4 10" id="KW-0378">Hydrolase</keyword>
<protein>
    <submittedName>
        <fullName evidence="10">(Protein-PII)-UMP uridylyl-removing enzyme / (Protein-PII) uridylyltransferase</fullName>
        <ecNumber evidence="10">2.7.7.59</ecNumber>
        <ecNumber evidence="10">3.1.4.-</ecNumber>
    </submittedName>
</protein>
<dbReference type="InterPro" id="IPR045865">
    <property type="entry name" value="ACT-like_dom_sf"/>
</dbReference>
<evidence type="ECO:0000256" key="5">
    <source>
        <dbReference type="ARBA" id="ARBA00022842"/>
    </source>
</evidence>
<dbReference type="Pfam" id="PF08335">
    <property type="entry name" value="GlnD_UR_UTase"/>
    <property type="match status" value="1"/>
</dbReference>
<accession>A0A485LWC3</accession>
<evidence type="ECO:0000256" key="7">
    <source>
        <dbReference type="SAM" id="MobiDB-lite"/>
    </source>
</evidence>
<dbReference type="PANTHER" id="PTHR47320:SF1">
    <property type="entry name" value="BIFUNCTIONAL URIDYLYLTRANSFERASE_URIDYLYL-REMOVING ENZYME"/>
    <property type="match status" value="1"/>
</dbReference>
<keyword evidence="2 10" id="KW-0548">Nucleotidyltransferase</keyword>
<keyword evidence="3" id="KW-0677">Repeat</keyword>
<dbReference type="HAMAP" id="MF_00277">
    <property type="entry name" value="PII_uridylyl_transf"/>
    <property type="match status" value="1"/>
</dbReference>
<dbReference type="PROSITE" id="PS51831">
    <property type="entry name" value="HD"/>
    <property type="match status" value="1"/>
</dbReference>
<dbReference type="CDD" id="cd00077">
    <property type="entry name" value="HDc"/>
    <property type="match status" value="1"/>
</dbReference>
<dbReference type="SUPFAM" id="SSF81593">
    <property type="entry name" value="Nucleotidyltransferase substrate binding subunit/domain"/>
    <property type="match status" value="1"/>
</dbReference>
<evidence type="ECO:0000259" key="9">
    <source>
        <dbReference type="PROSITE" id="PS51831"/>
    </source>
</evidence>
<gene>
    <name evidence="10" type="primary">glnD</name>
    <name evidence="10" type="ORF">SCFA_1030006</name>
</gene>
<dbReference type="SMART" id="SM00471">
    <property type="entry name" value="HDc"/>
    <property type="match status" value="1"/>
</dbReference>
<dbReference type="CDD" id="cd04900">
    <property type="entry name" value="ACT_UUR-like_1"/>
    <property type="match status" value="1"/>
</dbReference>
<dbReference type="GO" id="GO:0016787">
    <property type="term" value="F:hydrolase activity"/>
    <property type="evidence" value="ECO:0007669"/>
    <property type="project" value="UniProtKB-KW"/>
</dbReference>
<evidence type="ECO:0000259" key="8">
    <source>
        <dbReference type="PROSITE" id="PS51671"/>
    </source>
</evidence>
<dbReference type="PROSITE" id="PS51671">
    <property type="entry name" value="ACT"/>
    <property type="match status" value="1"/>
</dbReference>
<dbReference type="InterPro" id="IPR010043">
    <property type="entry name" value="UTase/UR"/>
</dbReference>
<feature type="domain" description="ACT" evidence="8">
    <location>
        <begin position="678"/>
        <end position="755"/>
    </location>
</feature>
<dbReference type="InterPro" id="IPR003607">
    <property type="entry name" value="HD/PDEase_dom"/>
</dbReference>
<keyword evidence="6" id="KW-0511">Multifunctional enzyme</keyword>
<keyword evidence="1 10" id="KW-0808">Transferase</keyword>
<sequence>MNGRMSDMPEKGSGGEPVEMPRNSFATGSRVPGLVDEMRGIPVSGFALARELTSRTDGIIRKIFDSGEFATGGGWSIVALGSYGRRELCPFSDIDILFLLEKKTSSHQVESNLKEILYPMWDAGLTISYSVRSLKEALHDARGDFFLHTSLLDARHICGSERIFRTFIVTLAADRYLNDVGRFVSALAFHTRKRHERFDDTTCFHEPHVKEGRGCLRDLQSIAWLEKILKAGRCGLVSLIGRTECRELSRTADFMLKTRFILHEITGRKTDRIHLEHQDELAREMGYVSHGDESAVEVFLRDFHLKAAAVHTALDALLRYLNRPRSLTLFPARTKHDGPFIIHSGLLSFSRPEELKGRPLLVMSAFLKMAREGLNLTPQARAQIKDLVPYDTSLRVSSAGCTELLRLLQIPGLEHALISLLDTGVLEQLVPEFSAIRGRTIFDAYHSRTVDMHSIHTVCALHDLIAEERAAFALVSDPEALYFSALFHDIGKGSARPHTESGAEIVGSIAGRFGFDRDRSELAAFLIRNHLVMPDIALRRDLCEEKVIDGLARLAATPQRLSMLYLLTIADSRATGPEAWSEWKASLVRELYVRTLGVLENGIFRDPENAMRLDEKWRRLIKAAEGDGRISGRLWALPQEYILKNDVRDVRRHLALSSALAGNGDLHVDAARRRDHIIVTFIARDCPGLFSILAGLLAVNRLEIVSARIFTWYDGTVADTFTVTPPWPDWWEWNGIVRQFADVIEGKLDLEDRIRKITPLLTGPGLDSASSGEAVSLAVDNEGSDFFTIIDVQARRRAGLVYDISRAITSSGLDIHRAFLTRKSDLLSGVFYVTDANGEKLRERSLRHVVLQPIGRMIGMP</sequence>
<dbReference type="EMBL" id="CAADRM010000006">
    <property type="protein sequence ID" value="VFU11332.1"/>
    <property type="molecule type" value="Genomic_DNA"/>
</dbReference>
<dbReference type="InterPro" id="IPR002912">
    <property type="entry name" value="ACT_dom"/>
</dbReference>
<evidence type="ECO:0000256" key="4">
    <source>
        <dbReference type="ARBA" id="ARBA00022801"/>
    </source>
</evidence>